<evidence type="ECO:0008006" key="4">
    <source>
        <dbReference type="Google" id="ProtNLM"/>
    </source>
</evidence>
<dbReference type="EMBL" id="JACIEM010000004">
    <property type="protein sequence ID" value="MBB4004471.1"/>
    <property type="molecule type" value="Genomic_DNA"/>
</dbReference>
<evidence type="ECO:0000256" key="1">
    <source>
        <dbReference type="SAM" id="SignalP"/>
    </source>
</evidence>
<sequence length="145" mass="16075">MRISRASLAFAAMPLLMAGTASATDRDDAEHELPEPVVIMEAEPPPPFTYWAPEGSTIINHPRGDGVWIAEQEDGPAVYYYGDQCKASEFQKYVGIALESLPTEAPGHQLRFACTECAVTSELKFERMNIWFDEETDTIEEISCG</sequence>
<keyword evidence="3" id="KW-1185">Reference proteome</keyword>
<reference evidence="2 3" key="1">
    <citation type="submission" date="2020-08" db="EMBL/GenBank/DDBJ databases">
        <title>Genomic Encyclopedia of Type Strains, Phase IV (KMG-IV): sequencing the most valuable type-strain genomes for metagenomic binning, comparative biology and taxonomic classification.</title>
        <authorList>
            <person name="Goeker M."/>
        </authorList>
    </citation>
    <scope>NUCLEOTIDE SEQUENCE [LARGE SCALE GENOMIC DNA]</scope>
    <source>
        <strain evidence="2 3">DSM 103570</strain>
    </source>
</reference>
<feature type="signal peptide" evidence="1">
    <location>
        <begin position="1"/>
        <end position="23"/>
    </location>
</feature>
<feature type="chain" id="PRO_5030848318" description="Secreted protein" evidence="1">
    <location>
        <begin position="24"/>
        <end position="145"/>
    </location>
</feature>
<dbReference type="RefSeq" id="WP_183210036.1">
    <property type="nucleotide sequence ID" value="NZ_JAAAMM010000004.1"/>
</dbReference>
<dbReference type="Proteomes" id="UP000588647">
    <property type="component" value="Unassembled WGS sequence"/>
</dbReference>
<evidence type="ECO:0000313" key="3">
    <source>
        <dbReference type="Proteomes" id="UP000588647"/>
    </source>
</evidence>
<proteinExistence type="predicted"/>
<gene>
    <name evidence="2" type="ORF">GGR03_003559</name>
</gene>
<comment type="caution">
    <text evidence="2">The sequence shown here is derived from an EMBL/GenBank/DDBJ whole genome shotgun (WGS) entry which is preliminary data.</text>
</comment>
<evidence type="ECO:0000313" key="2">
    <source>
        <dbReference type="EMBL" id="MBB4004471.1"/>
    </source>
</evidence>
<organism evidence="2 3">
    <name type="scientific">Aurantimonas endophytica</name>
    <dbReference type="NCBI Taxonomy" id="1522175"/>
    <lineage>
        <taxon>Bacteria</taxon>
        <taxon>Pseudomonadati</taxon>
        <taxon>Pseudomonadota</taxon>
        <taxon>Alphaproteobacteria</taxon>
        <taxon>Hyphomicrobiales</taxon>
        <taxon>Aurantimonadaceae</taxon>
        <taxon>Aurantimonas</taxon>
    </lineage>
</organism>
<accession>A0A7W6HG91</accession>
<keyword evidence="1" id="KW-0732">Signal</keyword>
<protein>
    <recommendedName>
        <fullName evidence="4">Secreted protein</fullName>
    </recommendedName>
</protein>
<dbReference type="AlphaFoldDB" id="A0A7W6HG91"/>
<name>A0A7W6HG91_9HYPH</name>